<protein>
    <recommendedName>
        <fullName evidence="1">Ig-like domain-containing protein</fullName>
    </recommendedName>
</protein>
<dbReference type="Ensembl" id="ENSHHUT00000015176.1">
    <property type="protein sequence ID" value="ENSHHUP00000014678.1"/>
    <property type="gene ID" value="ENSHHUG00000009088.1"/>
</dbReference>
<dbReference type="InterPro" id="IPR013783">
    <property type="entry name" value="Ig-like_fold"/>
</dbReference>
<dbReference type="Pfam" id="PF07679">
    <property type="entry name" value="I-set"/>
    <property type="match status" value="1"/>
</dbReference>
<name>A0A4W5KC17_9TELE</name>
<accession>A0A4W5KC17</accession>
<dbReference type="InterPro" id="IPR013098">
    <property type="entry name" value="Ig_I-set"/>
</dbReference>
<dbReference type="AlphaFoldDB" id="A0A4W5KC17"/>
<organism evidence="2 3">
    <name type="scientific">Hucho hucho</name>
    <name type="common">huchen</name>
    <dbReference type="NCBI Taxonomy" id="62062"/>
    <lineage>
        <taxon>Eukaryota</taxon>
        <taxon>Metazoa</taxon>
        <taxon>Chordata</taxon>
        <taxon>Craniata</taxon>
        <taxon>Vertebrata</taxon>
        <taxon>Euteleostomi</taxon>
        <taxon>Actinopterygii</taxon>
        <taxon>Neopterygii</taxon>
        <taxon>Teleostei</taxon>
        <taxon>Protacanthopterygii</taxon>
        <taxon>Salmoniformes</taxon>
        <taxon>Salmonidae</taxon>
        <taxon>Salmoninae</taxon>
        <taxon>Hucho</taxon>
    </lineage>
</organism>
<dbReference type="InterPro" id="IPR007110">
    <property type="entry name" value="Ig-like_dom"/>
</dbReference>
<dbReference type="Proteomes" id="UP000314982">
    <property type="component" value="Unassembled WGS sequence"/>
</dbReference>
<reference evidence="3" key="1">
    <citation type="submission" date="2018-06" db="EMBL/GenBank/DDBJ databases">
        <title>Genome assembly of Danube salmon.</title>
        <authorList>
            <person name="Macqueen D.J."/>
            <person name="Gundappa M.K."/>
        </authorList>
    </citation>
    <scope>NUCLEOTIDE SEQUENCE [LARGE SCALE GENOMIC DNA]</scope>
</reference>
<dbReference type="STRING" id="62062.ENSHHUP00000014678"/>
<evidence type="ECO:0000313" key="3">
    <source>
        <dbReference type="Proteomes" id="UP000314982"/>
    </source>
</evidence>
<evidence type="ECO:0000313" key="2">
    <source>
        <dbReference type="Ensembl" id="ENSHHUP00000014678.1"/>
    </source>
</evidence>
<dbReference type="SUPFAM" id="SSF48726">
    <property type="entry name" value="Immunoglobulin"/>
    <property type="match status" value="1"/>
</dbReference>
<keyword evidence="3" id="KW-1185">Reference proteome</keyword>
<reference evidence="2" key="3">
    <citation type="submission" date="2025-09" db="UniProtKB">
        <authorList>
            <consortium name="Ensembl"/>
        </authorList>
    </citation>
    <scope>IDENTIFICATION</scope>
</reference>
<dbReference type="PROSITE" id="PS50835">
    <property type="entry name" value="IG_LIKE"/>
    <property type="match status" value="1"/>
</dbReference>
<dbReference type="Gene3D" id="2.60.40.10">
    <property type="entry name" value="Immunoglobulins"/>
    <property type="match status" value="1"/>
</dbReference>
<feature type="domain" description="Ig-like" evidence="1">
    <location>
        <begin position="56"/>
        <end position="106"/>
    </location>
</feature>
<dbReference type="InterPro" id="IPR036179">
    <property type="entry name" value="Ig-like_dom_sf"/>
</dbReference>
<evidence type="ECO:0000259" key="1">
    <source>
        <dbReference type="PROSITE" id="PS50835"/>
    </source>
</evidence>
<reference evidence="2" key="2">
    <citation type="submission" date="2025-08" db="UniProtKB">
        <authorList>
            <consortium name="Ensembl"/>
        </authorList>
    </citation>
    <scope>IDENTIFICATION</scope>
</reference>
<proteinExistence type="predicted"/>
<sequence length="106" mass="12058">MSLFPLLNTSYQSTMITMFHVLQQRRLLRGGRLIIIAGTQRIRAKSCGALQLKMMPQIKRHPTNMTLLIESKAVLPCVMLGNPKPDISWIKDNAFIQVPIYFESSV</sequence>